<accession>M7CTK0</accession>
<dbReference type="PROSITE" id="PS50104">
    <property type="entry name" value="TIR"/>
    <property type="match status" value="1"/>
</dbReference>
<evidence type="ECO:0000313" key="3">
    <source>
        <dbReference type="Proteomes" id="UP000011960"/>
    </source>
</evidence>
<dbReference type="SUPFAM" id="SSF52200">
    <property type="entry name" value="Toll/Interleukin receptor TIR domain"/>
    <property type="match status" value="1"/>
</dbReference>
<organism evidence="2 3">
    <name type="scientific">Marinobacter santoriniensis NKSG1</name>
    <dbReference type="NCBI Taxonomy" id="1288826"/>
    <lineage>
        <taxon>Bacteria</taxon>
        <taxon>Pseudomonadati</taxon>
        <taxon>Pseudomonadota</taxon>
        <taxon>Gammaproteobacteria</taxon>
        <taxon>Pseudomonadales</taxon>
        <taxon>Marinobacteraceae</taxon>
        <taxon>Marinobacter</taxon>
    </lineage>
</organism>
<dbReference type="PATRIC" id="fig|1288826.3.peg.1121"/>
<dbReference type="InterPro" id="IPR035897">
    <property type="entry name" value="Toll_tir_struct_dom_sf"/>
</dbReference>
<dbReference type="GO" id="GO:0007165">
    <property type="term" value="P:signal transduction"/>
    <property type="evidence" value="ECO:0007669"/>
    <property type="project" value="InterPro"/>
</dbReference>
<sequence length="387" mass="44040">MSLYEIVILTSGQRREAEHRLSRKLESSIADFGLSIGKDVVILNEENLSQRNRKAPCVVAYFGSPEKEHIEELQTLISQKVPIIPIVDDAASIQECIPDLVKQLNAHFLDHDDENVSLLSAALLECVGLLRDQRRVFVSYRRTESRLAALQLHDLLTSKGFDVFLDTHDIRPGEPFQDVLWHRLVDSDVMVMLDTPTYFDSKWTVQELGRARAKEIHILRVVWPNHESHRAMSLSEAVYLAEEDLETSDGPIKDERVEEIAFAVENLRSRSIAARYLSIAGKLWEEAEKIGAEVQGVGAHRAISLRLLDQRLLRAYPVVGLPNAELLNDIADKSDATQEPGTPVLIYDHVGIREKWQQHLAWLDKNIRSVRTLKVREADWLLAGWEE</sequence>
<feature type="domain" description="TIR" evidence="1">
    <location>
        <begin position="132"/>
        <end position="268"/>
    </location>
</feature>
<protein>
    <recommendedName>
        <fullName evidence="1">TIR domain-containing protein</fullName>
    </recommendedName>
</protein>
<dbReference type="EMBL" id="APAT01000014">
    <property type="protein sequence ID" value="EMP56434.1"/>
    <property type="molecule type" value="Genomic_DNA"/>
</dbReference>
<dbReference type="Pfam" id="PF13676">
    <property type="entry name" value="TIR_2"/>
    <property type="match status" value="1"/>
</dbReference>
<keyword evidence="3" id="KW-1185">Reference proteome</keyword>
<proteinExistence type="predicted"/>
<dbReference type="STRING" id="1288826.MSNKSG1_05798"/>
<comment type="caution">
    <text evidence="2">The sequence shown here is derived from an EMBL/GenBank/DDBJ whole genome shotgun (WGS) entry which is preliminary data.</text>
</comment>
<gene>
    <name evidence="2" type="ORF">MSNKSG1_05798</name>
</gene>
<dbReference type="Gene3D" id="3.40.50.10140">
    <property type="entry name" value="Toll/interleukin-1 receptor homology (TIR) domain"/>
    <property type="match status" value="1"/>
</dbReference>
<evidence type="ECO:0000313" key="2">
    <source>
        <dbReference type="EMBL" id="EMP56434.1"/>
    </source>
</evidence>
<reference evidence="2 3" key="1">
    <citation type="journal article" date="2013" name="Genome Announc.">
        <title>Genome Sequence of Hydrothermal Arsenic-Respiring Bacterium Marinobacter santoriniensis NKSG1T.</title>
        <authorList>
            <person name="Handley K.M."/>
            <person name="Upton M."/>
            <person name="Beatson S.A."/>
            <person name="Hery M."/>
            <person name="Lloyd J.R."/>
        </authorList>
    </citation>
    <scope>NUCLEOTIDE SEQUENCE [LARGE SCALE GENOMIC DNA]</scope>
    <source>
        <strain evidence="2 3">NKSG1</strain>
    </source>
</reference>
<evidence type="ECO:0000259" key="1">
    <source>
        <dbReference type="PROSITE" id="PS50104"/>
    </source>
</evidence>
<name>M7CTK0_9GAMM</name>
<dbReference type="OrthoDB" id="344630at2"/>
<dbReference type="Proteomes" id="UP000011960">
    <property type="component" value="Unassembled WGS sequence"/>
</dbReference>
<dbReference type="InterPro" id="IPR000157">
    <property type="entry name" value="TIR_dom"/>
</dbReference>
<dbReference type="RefSeq" id="WP_008938307.1">
    <property type="nucleotide sequence ID" value="NZ_APAT01000014.1"/>
</dbReference>
<dbReference type="eggNOG" id="ENOG502Z9KM">
    <property type="taxonomic scope" value="Bacteria"/>
</dbReference>
<dbReference type="AlphaFoldDB" id="M7CTK0"/>